<dbReference type="PANTHER" id="PTHR45138">
    <property type="entry name" value="REGULATORY COMPONENTS OF SENSORY TRANSDUCTION SYSTEM"/>
    <property type="match status" value="1"/>
</dbReference>
<dbReference type="InterPro" id="IPR043128">
    <property type="entry name" value="Rev_trsase/Diguanyl_cyclase"/>
</dbReference>
<dbReference type="PROSITE" id="PS50887">
    <property type="entry name" value="GGDEF"/>
    <property type="match status" value="1"/>
</dbReference>
<dbReference type="EC" id="2.7.7.65" evidence="1"/>
<reference evidence="4 5" key="1">
    <citation type="submission" date="2019-05" db="EMBL/GenBank/DDBJ databases">
        <title>Draft Genome Sequences of Six Type Strains of the Genus Massilia.</title>
        <authorList>
            <person name="Miess H."/>
            <person name="Frediansyhah A."/>
            <person name="Gross H."/>
        </authorList>
    </citation>
    <scope>NUCLEOTIDE SEQUENCE [LARGE SCALE GENOMIC DNA]</scope>
    <source>
        <strain evidence="4 5">DSMZ 26121</strain>
    </source>
</reference>
<feature type="domain" description="GGDEF" evidence="3">
    <location>
        <begin position="207"/>
        <end position="325"/>
    </location>
</feature>
<dbReference type="SUPFAM" id="SSF55781">
    <property type="entry name" value="GAF domain-like"/>
    <property type="match status" value="1"/>
</dbReference>
<evidence type="ECO:0000259" key="3">
    <source>
        <dbReference type="PROSITE" id="PS50887"/>
    </source>
</evidence>
<dbReference type="InterPro" id="IPR050469">
    <property type="entry name" value="Diguanylate_Cyclase"/>
</dbReference>
<dbReference type="InterPro" id="IPR003018">
    <property type="entry name" value="GAF"/>
</dbReference>
<dbReference type="Gene3D" id="3.30.450.40">
    <property type="match status" value="1"/>
</dbReference>
<dbReference type="Pfam" id="PF00990">
    <property type="entry name" value="GGDEF"/>
    <property type="match status" value="1"/>
</dbReference>
<dbReference type="InterPro" id="IPR029787">
    <property type="entry name" value="Nucleotide_cyclase"/>
</dbReference>
<keyword evidence="5" id="KW-1185">Reference proteome</keyword>
<dbReference type="SMART" id="SM00267">
    <property type="entry name" value="GGDEF"/>
    <property type="match status" value="1"/>
</dbReference>
<dbReference type="InterPro" id="IPR000160">
    <property type="entry name" value="GGDEF_dom"/>
</dbReference>
<gene>
    <name evidence="4" type="ORF">FCL38_09775</name>
</gene>
<dbReference type="Pfam" id="PF01590">
    <property type="entry name" value="GAF"/>
    <property type="match status" value="1"/>
</dbReference>
<evidence type="ECO:0000313" key="5">
    <source>
        <dbReference type="Proteomes" id="UP000298763"/>
    </source>
</evidence>
<sequence>MNTEEACMINDFAAAAQATMAYLRRRLGLQLWMVTRTEGDDWIVLYTDEAAAKDTDSAFRYDIAPGQSFRWTDTFCARMVLGHGPGIAPSTQEVEAYAQAPLAERLPAGAYVGVPLRRSDGSLFGTLCGLDPQAQPDAIRDELDTVTLMGELLSRILGSELDAGTASRHADRADADATRDPLTGLVNRRGWDLLVQREEERCSRYGHSACVVSLDLDDLQFTNDTQGKAAGDSMLVRAARALEGVTRGTDTVARMGGDEFAMLMVECDYFDAQSLLVRVQEALAAADVRAALGMALRKPGYDLEETFAMADAEMSRAKRSKKVLN</sequence>
<protein>
    <recommendedName>
        <fullName evidence="1">diguanylate cyclase</fullName>
        <ecNumber evidence="1">2.7.7.65</ecNumber>
    </recommendedName>
</protein>
<dbReference type="Proteomes" id="UP000298763">
    <property type="component" value="Chromosome"/>
</dbReference>
<evidence type="ECO:0000313" key="4">
    <source>
        <dbReference type="EMBL" id="QCP10688.1"/>
    </source>
</evidence>
<dbReference type="CDD" id="cd01949">
    <property type="entry name" value="GGDEF"/>
    <property type="match status" value="1"/>
</dbReference>
<comment type="catalytic activity">
    <reaction evidence="2">
        <text>2 GTP = 3',3'-c-di-GMP + 2 diphosphate</text>
        <dbReference type="Rhea" id="RHEA:24898"/>
        <dbReference type="ChEBI" id="CHEBI:33019"/>
        <dbReference type="ChEBI" id="CHEBI:37565"/>
        <dbReference type="ChEBI" id="CHEBI:58805"/>
        <dbReference type="EC" id="2.7.7.65"/>
    </reaction>
</comment>
<evidence type="ECO:0000256" key="2">
    <source>
        <dbReference type="ARBA" id="ARBA00034247"/>
    </source>
</evidence>
<organism evidence="4 5">
    <name type="scientific">Pseudoduganella umbonata</name>
    <dbReference type="NCBI Taxonomy" id="864828"/>
    <lineage>
        <taxon>Bacteria</taxon>
        <taxon>Pseudomonadati</taxon>
        <taxon>Pseudomonadota</taxon>
        <taxon>Betaproteobacteria</taxon>
        <taxon>Burkholderiales</taxon>
        <taxon>Oxalobacteraceae</taxon>
        <taxon>Telluria group</taxon>
        <taxon>Pseudoduganella</taxon>
    </lineage>
</organism>
<dbReference type="NCBIfam" id="TIGR00254">
    <property type="entry name" value="GGDEF"/>
    <property type="match status" value="1"/>
</dbReference>
<name>A0ABX5UI84_9BURK</name>
<dbReference type="EMBL" id="CP040017">
    <property type="protein sequence ID" value="QCP10688.1"/>
    <property type="molecule type" value="Genomic_DNA"/>
</dbReference>
<accession>A0ABX5UI84</accession>
<evidence type="ECO:0000256" key="1">
    <source>
        <dbReference type="ARBA" id="ARBA00012528"/>
    </source>
</evidence>
<dbReference type="SUPFAM" id="SSF55073">
    <property type="entry name" value="Nucleotide cyclase"/>
    <property type="match status" value="1"/>
</dbReference>
<proteinExistence type="predicted"/>
<dbReference type="SMART" id="SM00065">
    <property type="entry name" value="GAF"/>
    <property type="match status" value="1"/>
</dbReference>
<dbReference type="Gene3D" id="3.30.70.270">
    <property type="match status" value="1"/>
</dbReference>
<dbReference type="InterPro" id="IPR029016">
    <property type="entry name" value="GAF-like_dom_sf"/>
</dbReference>
<dbReference type="PANTHER" id="PTHR45138:SF9">
    <property type="entry name" value="DIGUANYLATE CYCLASE DGCM-RELATED"/>
    <property type="match status" value="1"/>
</dbReference>